<dbReference type="Proteomes" id="UP000636579">
    <property type="component" value="Unassembled WGS sequence"/>
</dbReference>
<reference evidence="2 3" key="1">
    <citation type="submission" date="2020-10" db="EMBL/GenBank/DDBJ databases">
        <title>Sequencing the genomes of 1000 actinobacteria strains.</title>
        <authorList>
            <person name="Klenk H.-P."/>
        </authorList>
    </citation>
    <scope>NUCLEOTIDE SEQUENCE [LARGE SCALE GENOMIC DNA]</scope>
    <source>
        <strain evidence="2 3">DSM 15474</strain>
    </source>
</reference>
<keyword evidence="3" id="KW-1185">Reference proteome</keyword>
<evidence type="ECO:0000313" key="3">
    <source>
        <dbReference type="Proteomes" id="UP000636579"/>
    </source>
</evidence>
<sequence>MMISAAAALLIAGASMSLSLESGSIVVIICAWVGVALSLVLLACARVHVIADHEDLRVRSWFLGLPLLRARLEGILRVRVEQVASPGWGGGGGLRLTLRGRTLAVRGDQVLVLEMKDTGRDVRIQVRESESLADELKHQLLLRGSRRRRFCSGMSRNPHV</sequence>
<gene>
    <name evidence="2" type="ORF">H4W26_000875</name>
</gene>
<name>A0ABR9J5E1_9MICC</name>
<evidence type="ECO:0000256" key="1">
    <source>
        <dbReference type="SAM" id="Phobius"/>
    </source>
</evidence>
<protein>
    <submittedName>
        <fullName evidence="2">Uncharacterized protein</fullName>
    </submittedName>
</protein>
<evidence type="ECO:0000313" key="2">
    <source>
        <dbReference type="EMBL" id="MBE1514120.1"/>
    </source>
</evidence>
<keyword evidence="1" id="KW-0812">Transmembrane</keyword>
<dbReference type="EMBL" id="JADBEE010000001">
    <property type="protein sequence ID" value="MBE1514120.1"/>
    <property type="molecule type" value="Genomic_DNA"/>
</dbReference>
<organism evidence="2 3">
    <name type="scientific">Nesterenkonia halotolerans</name>
    <dbReference type="NCBI Taxonomy" id="225325"/>
    <lineage>
        <taxon>Bacteria</taxon>
        <taxon>Bacillati</taxon>
        <taxon>Actinomycetota</taxon>
        <taxon>Actinomycetes</taxon>
        <taxon>Micrococcales</taxon>
        <taxon>Micrococcaceae</taxon>
        <taxon>Nesterenkonia</taxon>
    </lineage>
</organism>
<keyword evidence="1" id="KW-0472">Membrane</keyword>
<dbReference type="RefSeq" id="WP_192590913.1">
    <property type="nucleotide sequence ID" value="NZ_JADBEE010000001.1"/>
</dbReference>
<accession>A0ABR9J5E1</accession>
<keyword evidence="1" id="KW-1133">Transmembrane helix</keyword>
<comment type="caution">
    <text evidence="2">The sequence shown here is derived from an EMBL/GenBank/DDBJ whole genome shotgun (WGS) entry which is preliminary data.</text>
</comment>
<feature type="transmembrane region" description="Helical" evidence="1">
    <location>
        <begin position="29"/>
        <end position="49"/>
    </location>
</feature>
<proteinExistence type="predicted"/>